<dbReference type="RefSeq" id="XP_005740360.1">
    <property type="nucleotide sequence ID" value="XM_005740303.1"/>
</dbReference>
<feature type="region of interest" description="Disordered" evidence="4">
    <location>
        <begin position="132"/>
        <end position="258"/>
    </location>
</feature>
<dbReference type="SMART" id="SM00239">
    <property type="entry name" value="C2"/>
    <property type="match status" value="2"/>
</dbReference>
<evidence type="ECO:0000259" key="6">
    <source>
        <dbReference type="PROSITE" id="PS50916"/>
    </source>
</evidence>
<evidence type="ECO:0000256" key="4">
    <source>
        <dbReference type="SAM" id="MobiDB-lite"/>
    </source>
</evidence>
<dbReference type="PROSITE" id="PS50004">
    <property type="entry name" value="C2"/>
    <property type="match status" value="2"/>
</dbReference>
<accession>A0A9Y3VN37</accession>
<dbReference type="GO" id="GO:0042043">
    <property type="term" value="F:neurexin family protein binding"/>
    <property type="evidence" value="ECO:0007669"/>
    <property type="project" value="TreeGrafter"/>
</dbReference>
<dbReference type="PROSITE" id="PS50916">
    <property type="entry name" value="RABBD"/>
    <property type="match status" value="1"/>
</dbReference>
<dbReference type="Gene3D" id="6.10.250.3000">
    <property type="match status" value="1"/>
</dbReference>
<dbReference type="PANTHER" id="PTHR45716">
    <property type="entry name" value="BITESIZE, ISOFORM I"/>
    <property type="match status" value="1"/>
</dbReference>
<keyword evidence="7" id="KW-1185">Reference proteome</keyword>
<dbReference type="CTD" id="563188"/>
<dbReference type="GO" id="GO:0070382">
    <property type="term" value="C:exocytic vesicle"/>
    <property type="evidence" value="ECO:0007669"/>
    <property type="project" value="TreeGrafter"/>
</dbReference>
<dbReference type="FunFam" id="2.60.40.150:FF:000006">
    <property type="entry name" value="Synaptotagmin-like 5, isoform CRA_a"/>
    <property type="match status" value="1"/>
</dbReference>
<feature type="domain" description="RabBD" evidence="6">
    <location>
        <begin position="1"/>
        <end position="57"/>
    </location>
</feature>
<dbReference type="AlphaFoldDB" id="A0A9Y3VN37"/>
<feature type="compositionally biased region" description="Polar residues" evidence="4">
    <location>
        <begin position="170"/>
        <end position="187"/>
    </location>
</feature>
<name>A0A9Y3VN37_9CICH</name>
<dbReference type="GO" id="GO:0005886">
    <property type="term" value="C:plasma membrane"/>
    <property type="evidence" value="ECO:0007669"/>
    <property type="project" value="TreeGrafter"/>
</dbReference>
<reference evidence="8" key="1">
    <citation type="submission" date="2025-08" db="UniProtKB">
        <authorList>
            <consortium name="RefSeq"/>
        </authorList>
    </citation>
    <scope>IDENTIFICATION</scope>
</reference>
<dbReference type="Proteomes" id="UP000695023">
    <property type="component" value="Unplaced"/>
</dbReference>
<dbReference type="InterPro" id="IPR043567">
    <property type="entry name" value="SYTL1-5_C2B"/>
</dbReference>
<dbReference type="GO" id="GO:0006886">
    <property type="term" value="P:intracellular protein transport"/>
    <property type="evidence" value="ECO:0007669"/>
    <property type="project" value="InterPro"/>
</dbReference>
<dbReference type="Pfam" id="PF00168">
    <property type="entry name" value="C2"/>
    <property type="match status" value="2"/>
</dbReference>
<evidence type="ECO:0000256" key="2">
    <source>
        <dbReference type="ARBA" id="ARBA00022737"/>
    </source>
</evidence>
<dbReference type="CDD" id="cd04020">
    <property type="entry name" value="C2B_SLP_1-2-3-4"/>
    <property type="match status" value="1"/>
</dbReference>
<dbReference type="Gene3D" id="2.60.40.150">
    <property type="entry name" value="C2 domain"/>
    <property type="match status" value="2"/>
</dbReference>
<evidence type="ECO:0000313" key="7">
    <source>
        <dbReference type="Proteomes" id="UP000695023"/>
    </source>
</evidence>
<evidence type="ECO:0000256" key="3">
    <source>
        <dbReference type="ARBA" id="ARBA00023136"/>
    </source>
</evidence>
<evidence type="ECO:0000259" key="5">
    <source>
        <dbReference type="PROSITE" id="PS50004"/>
    </source>
</evidence>
<dbReference type="PANTHER" id="PTHR45716:SF5">
    <property type="entry name" value="SYNAPTOTAGMIN-LIKE PROTEIN 2"/>
    <property type="match status" value="1"/>
</dbReference>
<evidence type="ECO:0000313" key="8">
    <source>
        <dbReference type="RefSeq" id="XP_005740360.1"/>
    </source>
</evidence>
<dbReference type="GO" id="GO:0031267">
    <property type="term" value="F:small GTPase binding"/>
    <property type="evidence" value="ECO:0007669"/>
    <property type="project" value="InterPro"/>
</dbReference>
<proteinExistence type="predicted"/>
<evidence type="ECO:0000256" key="1">
    <source>
        <dbReference type="ARBA" id="ARBA00004370"/>
    </source>
</evidence>
<sequence>MIDLSFLTKEEQETILTVLKRDAELKKLEDQRVQNLQKSVMNKSQLRYLTGEWFYETKQLRHQDRIHGSDIIRASMRRTLKLKTILELSQTSAERCSFVSTESKDVSLPAVCCGVLQEPHMELSNNHYQHQNLDETQQETRKSNSQPRMKQIRNPFNSEPEKESQASDEAVNQSQTKECSKKSSSPITPALKRSSSRSRSSSESLENLTLTSQTTSRLSSSRLMKSSVSEPVLLYNKKDSGGPLETNMRAETNTSSSTYNLTSSVSSSIYPADSAEINVQGSIQFAVNYIQKLGELHIFVMHCRDLATADRKKHRSDPYVKCYLLPDTTKLGKRKTSVKKKTLNPTYSEILTFKVMMQVLKTQSLNVSVWHDSSFGRNRFLGDVNLNLLEWDFSNTQINEYALKTRVSARASAPAASCLIDSRAQMRVALRFLLQTSLSRRTSTMESAEVQIWVKDCKNLPLVRGLIIDPFVKCTLRPDTSRRSRQRTRIVTRTANPMFNHTMVYDGLRPEDLREVCIELTVWDHGRLDNHYIGGLRLGLGTGESYGVEVSWMDSTTDEADLWQRMLRSDGEWVEDVLPLRMLMMPKSISK</sequence>
<dbReference type="InterPro" id="IPR035892">
    <property type="entry name" value="C2_domain_sf"/>
</dbReference>
<dbReference type="SUPFAM" id="SSF49562">
    <property type="entry name" value="C2 domain (Calcium/lipid-binding domain, CaLB)"/>
    <property type="match status" value="2"/>
</dbReference>
<comment type="subcellular location">
    <subcellularLocation>
        <location evidence="1">Membrane</location>
    </subcellularLocation>
</comment>
<protein>
    <submittedName>
        <fullName evidence="8">Synaptotagmin-like protein 2 isoform X1</fullName>
    </submittedName>
</protein>
<feature type="domain" description="C2" evidence="5">
    <location>
        <begin position="279"/>
        <end position="401"/>
    </location>
</feature>
<dbReference type="InterPro" id="IPR010911">
    <property type="entry name" value="Rab_BD"/>
</dbReference>
<feature type="domain" description="C2" evidence="5">
    <location>
        <begin position="430"/>
        <end position="553"/>
    </location>
</feature>
<organism evidence="7 8">
    <name type="scientific">Pundamilia nyererei</name>
    <dbReference type="NCBI Taxonomy" id="303518"/>
    <lineage>
        <taxon>Eukaryota</taxon>
        <taxon>Metazoa</taxon>
        <taxon>Chordata</taxon>
        <taxon>Craniata</taxon>
        <taxon>Vertebrata</taxon>
        <taxon>Euteleostomi</taxon>
        <taxon>Actinopterygii</taxon>
        <taxon>Neopterygii</taxon>
        <taxon>Teleostei</taxon>
        <taxon>Neoteleostei</taxon>
        <taxon>Acanthomorphata</taxon>
        <taxon>Ovalentaria</taxon>
        <taxon>Cichlomorphae</taxon>
        <taxon>Cichliformes</taxon>
        <taxon>Cichlidae</taxon>
        <taxon>African cichlids</taxon>
        <taxon>Pseudocrenilabrinae</taxon>
        <taxon>Haplochromini</taxon>
        <taxon>Pundamilia</taxon>
    </lineage>
</organism>
<gene>
    <name evidence="8" type="primary">sytl2a</name>
</gene>
<feature type="compositionally biased region" description="Low complexity" evidence="4">
    <location>
        <begin position="197"/>
        <end position="229"/>
    </location>
</feature>
<dbReference type="GO" id="GO:0006887">
    <property type="term" value="P:exocytosis"/>
    <property type="evidence" value="ECO:0007669"/>
    <property type="project" value="TreeGrafter"/>
</dbReference>
<keyword evidence="2" id="KW-0677">Repeat</keyword>
<keyword evidence="3" id="KW-0472">Membrane</keyword>
<dbReference type="InterPro" id="IPR000008">
    <property type="entry name" value="C2_dom"/>
</dbReference>